<proteinExistence type="inferred from homology"/>
<keyword evidence="12" id="KW-1185">Reference proteome</keyword>
<dbReference type="STRING" id="1855912.LuPra_02049"/>
<reference evidence="11 12" key="1">
    <citation type="journal article" date="2016" name="Genome Announc.">
        <title>First Complete Genome Sequence of a Subdivision 6 Acidobacterium Strain.</title>
        <authorList>
            <person name="Huang S."/>
            <person name="Vieira S."/>
            <person name="Bunk B."/>
            <person name="Riedel T."/>
            <person name="Sproer C."/>
            <person name="Overmann J."/>
        </authorList>
    </citation>
    <scope>NUCLEOTIDE SEQUENCE [LARGE SCALE GENOMIC DNA]</scope>
    <source>
        <strain evidence="12">DSM 100886 HEG_-6_39</strain>
    </source>
</reference>
<evidence type="ECO:0000256" key="2">
    <source>
        <dbReference type="ARBA" id="ARBA00022448"/>
    </source>
</evidence>
<feature type="transmembrane region" description="Helical" evidence="9">
    <location>
        <begin position="241"/>
        <end position="260"/>
    </location>
</feature>
<dbReference type="PANTHER" id="PTHR31503">
    <property type="entry name" value="VACUOLAR CALCIUM ION TRANSPORTER"/>
    <property type="match status" value="1"/>
</dbReference>
<protein>
    <recommendedName>
        <fullName evidence="9">Ca(2+)/H(+) antiporter</fullName>
    </recommendedName>
</protein>
<evidence type="ECO:0000259" key="10">
    <source>
        <dbReference type="Pfam" id="PF01699"/>
    </source>
</evidence>
<dbReference type="InterPro" id="IPR004798">
    <property type="entry name" value="CAX-like"/>
</dbReference>
<dbReference type="InterPro" id="IPR044880">
    <property type="entry name" value="NCX_ion-bd_dom_sf"/>
</dbReference>
<keyword evidence="5 9" id="KW-0106">Calcium</keyword>
<dbReference type="RefSeq" id="WP_110170645.1">
    <property type="nucleotide sequence ID" value="NZ_CP015136.1"/>
</dbReference>
<dbReference type="PANTHER" id="PTHR31503:SF22">
    <property type="entry name" value="VACUOLAR CALCIUM ION TRANSPORTER"/>
    <property type="match status" value="1"/>
</dbReference>
<keyword evidence="7 9" id="KW-0406">Ion transport</keyword>
<evidence type="ECO:0000256" key="6">
    <source>
        <dbReference type="ARBA" id="ARBA00022989"/>
    </source>
</evidence>
<dbReference type="GO" id="GO:0012505">
    <property type="term" value="C:endomembrane system"/>
    <property type="evidence" value="ECO:0007669"/>
    <property type="project" value="UniProtKB-SubCell"/>
</dbReference>
<dbReference type="InterPro" id="IPR004837">
    <property type="entry name" value="NaCa_Exmemb"/>
</dbReference>
<keyword evidence="3 9" id="KW-0109">Calcium transport</keyword>
<feature type="domain" description="Sodium/calcium exchanger membrane region" evidence="10">
    <location>
        <begin position="28"/>
        <end position="178"/>
    </location>
</feature>
<dbReference type="KEGG" id="abac:LuPra_02049"/>
<organism evidence="11 12">
    <name type="scientific">Luteitalea pratensis</name>
    <dbReference type="NCBI Taxonomy" id="1855912"/>
    <lineage>
        <taxon>Bacteria</taxon>
        <taxon>Pseudomonadati</taxon>
        <taxon>Acidobacteriota</taxon>
        <taxon>Vicinamibacteria</taxon>
        <taxon>Vicinamibacterales</taxon>
        <taxon>Vicinamibacteraceae</taxon>
        <taxon>Luteitalea</taxon>
    </lineage>
</organism>
<evidence type="ECO:0000313" key="11">
    <source>
        <dbReference type="EMBL" id="AMY08843.1"/>
    </source>
</evidence>
<reference evidence="12" key="2">
    <citation type="submission" date="2016-04" db="EMBL/GenBank/DDBJ databases">
        <title>First Complete Genome Sequence of a Subdivision 6 Acidobacterium.</title>
        <authorList>
            <person name="Huang S."/>
            <person name="Vieira S."/>
            <person name="Bunk B."/>
            <person name="Riedel T."/>
            <person name="Sproeer C."/>
            <person name="Overmann J."/>
        </authorList>
    </citation>
    <scope>NUCLEOTIDE SEQUENCE [LARGE SCALE GENOMIC DNA]</scope>
    <source>
        <strain evidence="12">DSM 100886 HEG_-6_39</strain>
    </source>
</reference>
<dbReference type="NCBIfam" id="TIGR00378">
    <property type="entry name" value="cax"/>
    <property type="match status" value="1"/>
</dbReference>
<feature type="transmembrane region" description="Helical" evidence="9">
    <location>
        <begin position="305"/>
        <end position="326"/>
    </location>
</feature>
<keyword evidence="8 9" id="KW-0472">Membrane</keyword>
<dbReference type="GO" id="GO:0016020">
    <property type="term" value="C:membrane"/>
    <property type="evidence" value="ECO:0007669"/>
    <property type="project" value="InterPro"/>
</dbReference>
<accession>A0A143PKR0</accession>
<keyword evidence="9" id="KW-0050">Antiport</keyword>
<evidence type="ECO:0000313" key="12">
    <source>
        <dbReference type="Proteomes" id="UP000076079"/>
    </source>
</evidence>
<keyword evidence="6 9" id="KW-1133">Transmembrane helix</keyword>
<dbReference type="InterPro" id="IPR004713">
    <property type="entry name" value="CaH_exchang"/>
</dbReference>
<comment type="similarity">
    <text evidence="9">Belongs to the Ca(2+):cation antiporter (CaCA) (TC 2.A.19) family.</text>
</comment>
<comment type="function">
    <text evidence="9">Ca(+)/H(+) antiporter that extrudes calcium in exchange for external protons.</text>
</comment>
<feature type="transmembrane region" description="Helical" evidence="9">
    <location>
        <begin position="158"/>
        <end position="178"/>
    </location>
</feature>
<feature type="transmembrane region" description="Helical" evidence="9">
    <location>
        <begin position="272"/>
        <end position="298"/>
    </location>
</feature>
<evidence type="ECO:0000256" key="8">
    <source>
        <dbReference type="ARBA" id="ARBA00023136"/>
    </source>
</evidence>
<dbReference type="Proteomes" id="UP000076079">
    <property type="component" value="Chromosome"/>
</dbReference>
<dbReference type="Gene3D" id="1.20.1420.30">
    <property type="entry name" value="NCX, central ion-binding region"/>
    <property type="match status" value="1"/>
</dbReference>
<dbReference type="EMBL" id="CP015136">
    <property type="protein sequence ID" value="AMY08843.1"/>
    <property type="molecule type" value="Genomic_DNA"/>
</dbReference>
<feature type="transmembrane region" description="Helical" evidence="9">
    <location>
        <begin position="207"/>
        <end position="229"/>
    </location>
</feature>
<feature type="transmembrane region" description="Helical" evidence="9">
    <location>
        <begin position="93"/>
        <end position="114"/>
    </location>
</feature>
<feature type="transmembrane region" description="Helical" evidence="9">
    <location>
        <begin position="60"/>
        <end position="81"/>
    </location>
</feature>
<evidence type="ECO:0000256" key="3">
    <source>
        <dbReference type="ARBA" id="ARBA00022568"/>
    </source>
</evidence>
<comment type="caution">
    <text evidence="9">Lacks conserved residue(s) required for the propagation of feature annotation.</text>
</comment>
<sequence>MSRWLQVLMLAGAPVAVFLHFRSPGRHLLIFGAATLALLPLAAAIGRATETLADHLGGGIGGLLNATFGNAAELIIGALALREGLTDLVKASITGSILGNVLLVFGAAAVVGGYRRPVQTFNRTAAGVGTTMLLLSVIGLIVPALLHRVASPAAELRLDTEIAVVLFITYALGLVFTLRTHREVYGAADASETHDSVAGERGSVRGALLLLLGSTAAVAVVSEVLVGSVSATAKDLGLTQVFVGVIIVALVGNAAEHFSAVTMAAQDRMDTAIAIAVGSSTQIALFVAPLLVFLSYVIGPAPMDLLFTPFEIASLGVAVLSIAFIAHDGETHWMEGVQLLAVYVMLALGFFYLPK</sequence>
<dbReference type="AlphaFoldDB" id="A0A143PKR0"/>
<evidence type="ECO:0000256" key="7">
    <source>
        <dbReference type="ARBA" id="ARBA00023065"/>
    </source>
</evidence>
<evidence type="ECO:0000256" key="1">
    <source>
        <dbReference type="ARBA" id="ARBA00004127"/>
    </source>
</evidence>
<dbReference type="GO" id="GO:0006874">
    <property type="term" value="P:intracellular calcium ion homeostasis"/>
    <property type="evidence" value="ECO:0007669"/>
    <property type="project" value="TreeGrafter"/>
</dbReference>
<dbReference type="GO" id="GO:0015369">
    <property type="term" value="F:calcium:proton antiporter activity"/>
    <property type="evidence" value="ECO:0007669"/>
    <property type="project" value="UniProtKB-UniRule"/>
</dbReference>
<name>A0A143PKR0_LUTPR</name>
<evidence type="ECO:0000256" key="5">
    <source>
        <dbReference type="ARBA" id="ARBA00022837"/>
    </source>
</evidence>
<dbReference type="OrthoDB" id="9776105at2"/>
<evidence type="ECO:0000256" key="4">
    <source>
        <dbReference type="ARBA" id="ARBA00022692"/>
    </source>
</evidence>
<evidence type="ECO:0000256" key="9">
    <source>
        <dbReference type="RuleBase" id="RU365028"/>
    </source>
</evidence>
<comment type="subcellular location">
    <subcellularLocation>
        <location evidence="1">Endomembrane system</location>
        <topology evidence="1">Multi-pass membrane protein</topology>
    </subcellularLocation>
</comment>
<dbReference type="Pfam" id="PF01699">
    <property type="entry name" value="Na_Ca_ex"/>
    <property type="match status" value="2"/>
</dbReference>
<keyword evidence="4 9" id="KW-0812">Transmembrane</keyword>
<feature type="transmembrane region" description="Helical" evidence="9">
    <location>
        <begin position="332"/>
        <end position="353"/>
    </location>
</feature>
<keyword evidence="2 9" id="KW-0813">Transport</keyword>
<feature type="transmembrane region" description="Helical" evidence="9">
    <location>
        <begin position="126"/>
        <end position="146"/>
    </location>
</feature>
<gene>
    <name evidence="11" type="ORF">LuPra_02049</name>
</gene>
<feature type="domain" description="Sodium/calcium exchanger membrane region" evidence="10">
    <location>
        <begin position="207"/>
        <end position="350"/>
    </location>
</feature>